<proteinExistence type="predicted"/>
<dbReference type="Proteomes" id="UP000051952">
    <property type="component" value="Unassembled WGS sequence"/>
</dbReference>
<keyword evidence="3" id="KW-1185">Reference proteome</keyword>
<feature type="region of interest" description="Disordered" evidence="1">
    <location>
        <begin position="174"/>
        <end position="201"/>
    </location>
</feature>
<dbReference type="EMBL" id="CYKH01001061">
    <property type="protein sequence ID" value="CUG81301.1"/>
    <property type="molecule type" value="Genomic_DNA"/>
</dbReference>
<dbReference type="AlphaFoldDB" id="A0A0S4J1F2"/>
<evidence type="ECO:0000313" key="2">
    <source>
        <dbReference type="EMBL" id="CUG81301.1"/>
    </source>
</evidence>
<feature type="compositionally biased region" description="Polar residues" evidence="1">
    <location>
        <begin position="191"/>
        <end position="201"/>
    </location>
</feature>
<evidence type="ECO:0000313" key="3">
    <source>
        <dbReference type="Proteomes" id="UP000051952"/>
    </source>
</evidence>
<dbReference type="VEuPathDB" id="TriTrypDB:BSAL_86620"/>
<accession>A0A0S4J1F2</accession>
<sequence length="392" mass="43231">MLLRRLALCPCLSFYCLRLHSHLGIRMRSAIARRSISPTAISDVSDASPTGSPRAASGRLVNTVPHVHYNVDATTPGRRSLPHPSSADQRPGPIFTEVRRLLSSSRSTPGGLGGRLTFSDLDRLLSHFRVDVFGADTVDDIWVSLCELCGFKVAPAFISDVSAITSVLEQFGGRAPEAKPQRSLPPRERSMSPTVSSARKNITQQQRYVRVTPASKQHHGTEVFSRLTRDAEVSRTRRDDIQRTRALERDEMSASECTFTPHLGKHNRSVPDGRSHGYDGPTQSSLSRVLTPRRLDPEDDAAGVEGVPYVRRSLPSHVPNQVPVGYVEAVSRLRHGASERLNGRQSFEESLRGPCVVSERKQDPLLSGTILRISVPSLGEVVHVRLASPRRR</sequence>
<name>A0A0S4J1F2_BODSA</name>
<feature type="region of interest" description="Disordered" evidence="1">
    <location>
        <begin position="252"/>
        <end position="301"/>
    </location>
</feature>
<feature type="region of interest" description="Disordered" evidence="1">
    <location>
        <begin position="72"/>
        <end position="92"/>
    </location>
</feature>
<gene>
    <name evidence="2" type="ORF">BSAL_86620</name>
</gene>
<reference evidence="3" key="1">
    <citation type="submission" date="2015-09" db="EMBL/GenBank/DDBJ databases">
        <authorList>
            <consortium name="Pathogen Informatics"/>
        </authorList>
    </citation>
    <scope>NUCLEOTIDE SEQUENCE [LARGE SCALE GENOMIC DNA]</scope>
    <source>
        <strain evidence="3">Lake Konstanz</strain>
    </source>
</reference>
<evidence type="ECO:0000256" key="1">
    <source>
        <dbReference type="SAM" id="MobiDB-lite"/>
    </source>
</evidence>
<feature type="compositionally biased region" description="Basic and acidic residues" evidence="1">
    <location>
        <begin position="176"/>
        <end position="190"/>
    </location>
</feature>
<protein>
    <submittedName>
        <fullName evidence="2">Uncharacterized protein</fullName>
    </submittedName>
</protein>
<organism evidence="2 3">
    <name type="scientific">Bodo saltans</name>
    <name type="common">Flagellated protozoan</name>
    <dbReference type="NCBI Taxonomy" id="75058"/>
    <lineage>
        <taxon>Eukaryota</taxon>
        <taxon>Discoba</taxon>
        <taxon>Euglenozoa</taxon>
        <taxon>Kinetoplastea</taxon>
        <taxon>Metakinetoplastina</taxon>
        <taxon>Eubodonida</taxon>
        <taxon>Bodonidae</taxon>
        <taxon>Bodo</taxon>
    </lineage>
</organism>